<sequence>MPSIGTSSQASTWEGEREGEQASGHTSTCTTTISCFQCRTRKVKCDRLKPACSRCVRLGDECVFPNSRQKRLTKKKNPNVTLEARLARLEDMLKQVGQADALPDDPVPLGEEAGLDVDWNQDVIDIGQSTFYGPGSGPSDGAPFIQTTAMPPQEVPPTANELIGLGQFEQLPPCHLIERLVGLYFDEINQYAPMLHRTRYTASLHRPAHMRPPMSLQYAILALAATTRQEFTHLAMPFYQRSRRYAEEDEMKGQGEYFTTIAHTQCWCLLATYESRNLLFSRASVSLSKSVRIAQMLGLHRLDSPQQPMDPPLPPPRDYFEVEERRRTWWAIFCSDRFVGGITSWPALVNEKDIETRLPASDDAFELGTNEATPWLIDAIQGNMVYSTFAGKVLTAYMFYRTLEHTFRSFQNDNIEDIVNGPYWNRMRGIDADLSNMILYLPENLRLPQCGWNLNAIVVNVGIHTSVICIHRAVLAKIRELGLPAYLFASSRLRLLPSAGQILNTLKSTGDVEGVMADHFLVFSAYLASLIFLEDYMETKYLRSEQALQYLLSAMAQAGEKDHVSRSLAIQLASGMRQVGMNSSTLDMVRPQTQAQFPIVKLLITRNQVQQLPPTSVLIPILAKRDKTSSHITFCSILPTKIDDYSNSPSLE</sequence>
<reference evidence="1" key="1">
    <citation type="submission" date="2021-11" db="EMBL/GenBank/DDBJ databases">
        <title>Fusarium solani-melongenae Genome sequencing and assembly.</title>
        <authorList>
            <person name="Xie S."/>
            <person name="Huang L."/>
            <person name="Zhang X."/>
        </authorList>
    </citation>
    <scope>NUCLEOTIDE SEQUENCE</scope>
    <source>
        <strain evidence="1">CRI 24-3</strain>
    </source>
</reference>
<evidence type="ECO:0000313" key="1">
    <source>
        <dbReference type="EMBL" id="UPK95977.1"/>
    </source>
</evidence>
<protein>
    <submittedName>
        <fullName evidence="1">Uncharacterized protein</fullName>
    </submittedName>
</protein>
<dbReference type="EMBL" id="CP090034">
    <property type="protein sequence ID" value="UPK95977.1"/>
    <property type="molecule type" value="Genomic_DNA"/>
</dbReference>
<name>A0ACD3Z4E9_FUSSC</name>
<evidence type="ECO:0000313" key="2">
    <source>
        <dbReference type="Proteomes" id="UP000830768"/>
    </source>
</evidence>
<keyword evidence="2" id="KW-1185">Reference proteome</keyword>
<organism evidence="1 2">
    <name type="scientific">Fusarium solani subsp. cucurbitae</name>
    <name type="common">Neocosmosporum cucurbitae</name>
    <dbReference type="NCBI Taxonomy" id="2747967"/>
    <lineage>
        <taxon>Eukaryota</taxon>
        <taxon>Fungi</taxon>
        <taxon>Dikarya</taxon>
        <taxon>Ascomycota</taxon>
        <taxon>Pezizomycotina</taxon>
        <taxon>Sordariomycetes</taxon>
        <taxon>Hypocreomycetidae</taxon>
        <taxon>Hypocreales</taxon>
        <taxon>Nectriaceae</taxon>
        <taxon>Fusarium</taxon>
        <taxon>Fusarium solani species complex</taxon>
    </lineage>
</organism>
<proteinExistence type="predicted"/>
<dbReference type="Proteomes" id="UP000830768">
    <property type="component" value="Chromosome 5"/>
</dbReference>
<accession>A0ACD3Z4E9</accession>
<gene>
    <name evidence="1" type="ORF">LCI18_006912</name>
</gene>